<accession>A0A392T0G3</accession>
<dbReference type="Proteomes" id="UP000265520">
    <property type="component" value="Unassembled WGS sequence"/>
</dbReference>
<dbReference type="EMBL" id="LXQA010482390">
    <property type="protein sequence ID" value="MCI54631.1"/>
    <property type="molecule type" value="Genomic_DNA"/>
</dbReference>
<protein>
    <submittedName>
        <fullName evidence="1">Uncharacterized protein</fullName>
    </submittedName>
</protein>
<evidence type="ECO:0000313" key="1">
    <source>
        <dbReference type="EMBL" id="MCI54631.1"/>
    </source>
</evidence>
<evidence type="ECO:0000313" key="2">
    <source>
        <dbReference type="Proteomes" id="UP000265520"/>
    </source>
</evidence>
<comment type="caution">
    <text evidence="1">The sequence shown here is derived from an EMBL/GenBank/DDBJ whole genome shotgun (WGS) entry which is preliminary data.</text>
</comment>
<name>A0A392T0G3_9FABA</name>
<reference evidence="1 2" key="1">
    <citation type="journal article" date="2018" name="Front. Plant Sci.">
        <title>Red Clover (Trifolium pratense) and Zigzag Clover (T. medium) - A Picture of Genomic Similarities and Differences.</title>
        <authorList>
            <person name="Dluhosova J."/>
            <person name="Istvanek J."/>
            <person name="Nedelnik J."/>
            <person name="Repkova J."/>
        </authorList>
    </citation>
    <scope>NUCLEOTIDE SEQUENCE [LARGE SCALE GENOMIC DNA]</scope>
    <source>
        <strain evidence="2">cv. 10/8</strain>
        <tissue evidence="1">Leaf</tissue>
    </source>
</reference>
<organism evidence="1 2">
    <name type="scientific">Trifolium medium</name>
    <dbReference type="NCBI Taxonomy" id="97028"/>
    <lineage>
        <taxon>Eukaryota</taxon>
        <taxon>Viridiplantae</taxon>
        <taxon>Streptophyta</taxon>
        <taxon>Embryophyta</taxon>
        <taxon>Tracheophyta</taxon>
        <taxon>Spermatophyta</taxon>
        <taxon>Magnoliopsida</taxon>
        <taxon>eudicotyledons</taxon>
        <taxon>Gunneridae</taxon>
        <taxon>Pentapetalae</taxon>
        <taxon>rosids</taxon>
        <taxon>fabids</taxon>
        <taxon>Fabales</taxon>
        <taxon>Fabaceae</taxon>
        <taxon>Papilionoideae</taxon>
        <taxon>50 kb inversion clade</taxon>
        <taxon>NPAAA clade</taxon>
        <taxon>Hologalegina</taxon>
        <taxon>IRL clade</taxon>
        <taxon>Trifolieae</taxon>
        <taxon>Trifolium</taxon>
    </lineage>
</organism>
<sequence>MTFCPSSALNDMSRLEREVWCPIDITSNADCLTYRLLAELDAPTPVNPPAIVLTVTRPLSPLPSSTLFPLG</sequence>
<keyword evidence="2" id="KW-1185">Reference proteome</keyword>
<proteinExistence type="predicted"/>
<feature type="non-terminal residue" evidence="1">
    <location>
        <position position="71"/>
    </location>
</feature>
<dbReference type="AlphaFoldDB" id="A0A392T0G3"/>